<keyword evidence="7" id="KW-0539">Nucleus</keyword>
<feature type="compositionally biased region" description="Polar residues" evidence="8">
    <location>
        <begin position="340"/>
        <end position="353"/>
    </location>
</feature>
<accession>A0AAW1CIU9</accession>
<keyword evidence="6" id="KW-0472">Membrane</keyword>
<proteinExistence type="predicted"/>
<name>A0AAW1CIU9_9HEMI</name>
<comment type="caution">
    <text evidence="9">The sequence shown here is derived from an EMBL/GenBank/DDBJ whole genome shotgun (WGS) entry which is preliminary data.</text>
</comment>
<evidence type="ECO:0000313" key="9">
    <source>
        <dbReference type="EMBL" id="KAK9497384.1"/>
    </source>
</evidence>
<keyword evidence="3" id="KW-0812">Transmembrane</keyword>
<evidence type="ECO:0008006" key="11">
    <source>
        <dbReference type="Google" id="ProtNLM"/>
    </source>
</evidence>
<evidence type="ECO:0000256" key="8">
    <source>
        <dbReference type="SAM" id="MobiDB-lite"/>
    </source>
</evidence>
<comment type="subcellular location">
    <subcellularLocation>
        <location evidence="1">Nucleus membrane</location>
        <topology evidence="1">Multi-pass membrane protein</topology>
    </subcellularLocation>
    <subcellularLocation>
        <location evidence="2">Rough endoplasmic reticulum membrane</location>
        <topology evidence="2">Multi-pass membrane protein</topology>
    </subcellularLocation>
</comment>
<evidence type="ECO:0000256" key="7">
    <source>
        <dbReference type="ARBA" id="ARBA00023242"/>
    </source>
</evidence>
<keyword evidence="4" id="KW-0256">Endoplasmic reticulum</keyword>
<evidence type="ECO:0000256" key="1">
    <source>
        <dbReference type="ARBA" id="ARBA00004232"/>
    </source>
</evidence>
<keyword evidence="5" id="KW-1133">Transmembrane helix</keyword>
<dbReference type="PANTHER" id="PTHR13289:SF3">
    <property type="entry name" value="BIFOCAL, ISOFORM F"/>
    <property type="match status" value="1"/>
</dbReference>
<gene>
    <name evidence="9" type="ORF">O3M35_004715</name>
</gene>
<protein>
    <recommendedName>
        <fullName evidence="11">Exophilin 5</fullName>
    </recommendedName>
</protein>
<dbReference type="GO" id="GO:0031965">
    <property type="term" value="C:nuclear membrane"/>
    <property type="evidence" value="ECO:0007669"/>
    <property type="project" value="UniProtKB-SubCell"/>
</dbReference>
<dbReference type="GO" id="GO:0006935">
    <property type="term" value="P:chemotaxis"/>
    <property type="evidence" value="ECO:0007669"/>
    <property type="project" value="TreeGrafter"/>
</dbReference>
<evidence type="ECO:0000256" key="5">
    <source>
        <dbReference type="ARBA" id="ARBA00022989"/>
    </source>
</evidence>
<dbReference type="PANTHER" id="PTHR13289">
    <property type="entry name" value="PROTEIN PHOSPHATASE 1-BINDING PROTEIN BIFOCAL"/>
    <property type="match status" value="1"/>
</dbReference>
<dbReference type="AlphaFoldDB" id="A0AAW1CIU9"/>
<dbReference type="GO" id="GO:0030867">
    <property type="term" value="C:rough endoplasmic reticulum membrane"/>
    <property type="evidence" value="ECO:0007669"/>
    <property type="project" value="UniProtKB-SubCell"/>
</dbReference>
<organism evidence="9 10">
    <name type="scientific">Rhynocoris fuscipes</name>
    <dbReference type="NCBI Taxonomy" id="488301"/>
    <lineage>
        <taxon>Eukaryota</taxon>
        <taxon>Metazoa</taxon>
        <taxon>Ecdysozoa</taxon>
        <taxon>Arthropoda</taxon>
        <taxon>Hexapoda</taxon>
        <taxon>Insecta</taxon>
        <taxon>Pterygota</taxon>
        <taxon>Neoptera</taxon>
        <taxon>Paraneoptera</taxon>
        <taxon>Hemiptera</taxon>
        <taxon>Heteroptera</taxon>
        <taxon>Panheteroptera</taxon>
        <taxon>Cimicomorpha</taxon>
        <taxon>Reduviidae</taxon>
        <taxon>Harpactorinae</taxon>
        <taxon>Harpactorini</taxon>
        <taxon>Rhynocoris</taxon>
    </lineage>
</organism>
<dbReference type="EMBL" id="JAPXFL010000015">
    <property type="protein sequence ID" value="KAK9497384.1"/>
    <property type="molecule type" value="Genomic_DNA"/>
</dbReference>
<reference evidence="9 10" key="1">
    <citation type="submission" date="2022-12" db="EMBL/GenBank/DDBJ databases">
        <title>Chromosome-level genome assembly of true bugs.</title>
        <authorList>
            <person name="Ma L."/>
            <person name="Li H."/>
        </authorList>
    </citation>
    <scope>NUCLEOTIDE SEQUENCE [LARGE SCALE GENOMIC DNA]</scope>
    <source>
        <strain evidence="9">Lab_2022b</strain>
    </source>
</reference>
<sequence length="538" mass="59697">MDKQKDIKQLRTFNAMKINGKEEDYQSDSSEELQYGPGIVNKLKSKYLSMTLRDNQKHSQRPSLANLRRATSLENMLDDEPNRNQDKPHFIKKTYHSSTYKGAKISQHHAKYLGLTRGSESMKRARSVDTLFKNDSKNQLPLATKPLLNKTSITNGIVAPSIINEDIIIVDNSSHTQDEKNNFSSVDDRELPPPDVVKQTVKIFEHSKNTKTEAQGKKVIIDKCTNNSNTAKINSVDKNLPKLLKPSLSPKPVLSPEKLLVRPKVTSPKRVVPVVTSVKDRPKSPIPMCDKEKLVNTACRTPLPPISPVKSPVKNSIPKSPPTSPVKVSSPIKGSPVSPVISSATPAVNNNNTDIDQDKGYKFISQKAIDGITNESTSLTFSFNESPLPLSKNYLPTRNVAQATNTALISSQNAQIPPQSPPPPTPATSDILLSPSKQVAVIRPVLANKVQNLTEVEIEKNHINTVKTFETNIIPSKPEVENCGNSEKASNLWDKKCWQNQNTMVFNFSSRDTVPDYIENDGLHLSKRNTKVSSIFQH</sequence>
<evidence type="ECO:0000256" key="3">
    <source>
        <dbReference type="ARBA" id="ARBA00022692"/>
    </source>
</evidence>
<keyword evidence="10" id="KW-1185">Reference proteome</keyword>
<dbReference type="GO" id="GO:0023041">
    <property type="term" value="P:neuronal signal transduction"/>
    <property type="evidence" value="ECO:0007669"/>
    <property type="project" value="InterPro"/>
</dbReference>
<evidence type="ECO:0000256" key="6">
    <source>
        <dbReference type="ARBA" id="ARBA00023136"/>
    </source>
</evidence>
<evidence type="ECO:0000256" key="4">
    <source>
        <dbReference type="ARBA" id="ARBA00022824"/>
    </source>
</evidence>
<evidence type="ECO:0000313" key="10">
    <source>
        <dbReference type="Proteomes" id="UP001461498"/>
    </source>
</evidence>
<feature type="region of interest" description="Disordered" evidence="8">
    <location>
        <begin position="306"/>
        <end position="353"/>
    </location>
</feature>
<evidence type="ECO:0000256" key="2">
    <source>
        <dbReference type="ARBA" id="ARBA00004269"/>
    </source>
</evidence>
<dbReference type="GO" id="GO:0008017">
    <property type="term" value="F:microtubule binding"/>
    <property type="evidence" value="ECO:0007669"/>
    <property type="project" value="TreeGrafter"/>
</dbReference>
<dbReference type="Proteomes" id="UP001461498">
    <property type="component" value="Unassembled WGS sequence"/>
</dbReference>
<dbReference type="InterPro" id="IPR019130">
    <property type="entry name" value="Macoilin"/>
</dbReference>